<proteinExistence type="predicted"/>
<keyword evidence="1" id="KW-0812">Transmembrane</keyword>
<name>A0A433A064_9FUNG</name>
<evidence type="ECO:0000313" key="2">
    <source>
        <dbReference type="EMBL" id="RUO95965.1"/>
    </source>
</evidence>
<sequence length="71" mass="8082">MVRKFLSRRSFPDQFRSVPFVILYLVGTGSEAGLVRQSLPYTKEKSTGYYYFLIAIIAIYLPSKCLLVVVA</sequence>
<evidence type="ECO:0000313" key="3">
    <source>
        <dbReference type="Proteomes" id="UP000268093"/>
    </source>
</evidence>
<keyword evidence="1" id="KW-0472">Membrane</keyword>
<dbReference type="EMBL" id="RBNI01024428">
    <property type="protein sequence ID" value="RUO95965.1"/>
    <property type="molecule type" value="Genomic_DNA"/>
</dbReference>
<protein>
    <submittedName>
        <fullName evidence="2">Uncharacterized protein</fullName>
    </submittedName>
</protein>
<feature type="transmembrane region" description="Helical" evidence="1">
    <location>
        <begin position="48"/>
        <end position="70"/>
    </location>
</feature>
<accession>A0A433A064</accession>
<dbReference type="UniPathway" id="UPA00094"/>
<gene>
    <name evidence="2" type="ORF">BC936DRAFT_142877</name>
</gene>
<keyword evidence="3" id="KW-1185">Reference proteome</keyword>
<evidence type="ECO:0000256" key="1">
    <source>
        <dbReference type="SAM" id="Phobius"/>
    </source>
</evidence>
<organism evidence="2 3">
    <name type="scientific">Jimgerdemannia flammicorona</name>
    <dbReference type="NCBI Taxonomy" id="994334"/>
    <lineage>
        <taxon>Eukaryota</taxon>
        <taxon>Fungi</taxon>
        <taxon>Fungi incertae sedis</taxon>
        <taxon>Mucoromycota</taxon>
        <taxon>Mucoromycotina</taxon>
        <taxon>Endogonomycetes</taxon>
        <taxon>Endogonales</taxon>
        <taxon>Endogonaceae</taxon>
        <taxon>Jimgerdemannia</taxon>
    </lineage>
</organism>
<comment type="caution">
    <text evidence="2">The sequence shown here is derived from an EMBL/GenBank/DDBJ whole genome shotgun (WGS) entry which is preliminary data.</text>
</comment>
<keyword evidence="1" id="KW-1133">Transmembrane helix</keyword>
<dbReference type="Proteomes" id="UP000268093">
    <property type="component" value="Unassembled WGS sequence"/>
</dbReference>
<reference evidence="2 3" key="1">
    <citation type="journal article" date="2018" name="New Phytol.">
        <title>Phylogenomics of Endogonaceae and evolution of mycorrhizas within Mucoromycota.</title>
        <authorList>
            <person name="Chang Y."/>
            <person name="Desiro A."/>
            <person name="Na H."/>
            <person name="Sandor L."/>
            <person name="Lipzen A."/>
            <person name="Clum A."/>
            <person name="Barry K."/>
            <person name="Grigoriev I.V."/>
            <person name="Martin F.M."/>
            <person name="Stajich J.E."/>
            <person name="Smith M.E."/>
            <person name="Bonito G."/>
            <person name="Spatafora J.W."/>
        </authorList>
    </citation>
    <scope>NUCLEOTIDE SEQUENCE [LARGE SCALE GENOMIC DNA]</scope>
    <source>
        <strain evidence="2 3">GMNB39</strain>
    </source>
</reference>
<dbReference type="GO" id="GO:0006633">
    <property type="term" value="P:fatty acid biosynthetic process"/>
    <property type="evidence" value="ECO:0007669"/>
    <property type="project" value="UniProtKB-UniPathway"/>
</dbReference>
<dbReference type="AlphaFoldDB" id="A0A433A064"/>